<keyword evidence="6 8" id="KW-0472">Membrane</keyword>
<dbReference type="Pfam" id="PF00474">
    <property type="entry name" value="SSF"/>
    <property type="match status" value="1"/>
</dbReference>
<dbReference type="InterPro" id="IPR050277">
    <property type="entry name" value="Sodium:Solute_Symporter"/>
</dbReference>
<comment type="similarity">
    <text evidence="2 7">Belongs to the sodium:solute symporter (SSF) (TC 2.A.21) family.</text>
</comment>
<comment type="subcellular location">
    <subcellularLocation>
        <location evidence="1">Membrane</location>
        <topology evidence="1">Multi-pass membrane protein</topology>
    </subcellularLocation>
</comment>
<feature type="transmembrane region" description="Helical" evidence="8">
    <location>
        <begin position="299"/>
        <end position="331"/>
    </location>
</feature>
<feature type="transmembrane region" description="Helical" evidence="8">
    <location>
        <begin position="407"/>
        <end position="426"/>
    </location>
</feature>
<evidence type="ECO:0000256" key="4">
    <source>
        <dbReference type="ARBA" id="ARBA00022692"/>
    </source>
</evidence>
<feature type="transmembrane region" description="Helical" evidence="8">
    <location>
        <begin position="377"/>
        <end position="395"/>
    </location>
</feature>
<evidence type="ECO:0000256" key="3">
    <source>
        <dbReference type="ARBA" id="ARBA00022448"/>
    </source>
</evidence>
<feature type="transmembrane region" description="Helical" evidence="8">
    <location>
        <begin position="155"/>
        <end position="175"/>
    </location>
</feature>
<evidence type="ECO:0000256" key="6">
    <source>
        <dbReference type="ARBA" id="ARBA00023136"/>
    </source>
</evidence>
<evidence type="ECO:0000256" key="8">
    <source>
        <dbReference type="SAM" id="Phobius"/>
    </source>
</evidence>
<sequence>MINIIVFLLYLIFIYYIGFKGYQRIKTAEDLIVAGWSMPMFVVTGSLIAALLAAPFFFAAVGSGYTTGGFEGTATMAGLGTCMILGALIWTKPLRRLKGWTIADYYGLRYNSKKLGAFTGIVMSVAFGFFNAGALTVGGTYIIQSIFSIDFLPAALIFVFLTVLYSVIGGLWAVAYTEIVQGFFAIVGILGIAIVVFFQYDNFTFNPDWWNVNELFQKGGAGFWSLYLVLALGDIPAADLGQRVAAAKNPRIAYKSMIIAGIVVVLISWIPGMLGEAFRHVFPHSDNPEMLMLAFAEGYFPPVVSAIFLTAMAAMGMSTLAACYVATSGIITKNIYLDFINKNPNPKTLLRFSRGAIVLSSLLGLTLALGFQKVIDLAYLAWDIVFVTIFWPIVLGPFTKRVSTPAVWTSILVGLIYYVLTSIFGVPGPESHSEGFLGLLSDLWKMPGFSGVVISGITIAIVSLIIPPTKDVVEMHRIERDKSRDDGEVTEQEAHIAG</sequence>
<feature type="transmembrane region" description="Helical" evidence="8">
    <location>
        <begin position="182"/>
        <end position="200"/>
    </location>
</feature>
<evidence type="ECO:0000313" key="9">
    <source>
        <dbReference type="EMBL" id="OOP69162.1"/>
    </source>
</evidence>
<dbReference type="GO" id="GO:0005886">
    <property type="term" value="C:plasma membrane"/>
    <property type="evidence" value="ECO:0007669"/>
    <property type="project" value="TreeGrafter"/>
</dbReference>
<keyword evidence="4 8" id="KW-0812">Transmembrane</keyword>
<dbReference type="AlphaFoldDB" id="A0A8E2IA71"/>
<feature type="transmembrane region" description="Helical" evidence="8">
    <location>
        <begin position="446"/>
        <end position="467"/>
    </location>
</feature>
<dbReference type="PANTHER" id="PTHR48086:SF7">
    <property type="entry name" value="SODIUM-SOLUTE SYMPORTER-RELATED"/>
    <property type="match status" value="1"/>
</dbReference>
<feature type="transmembrane region" description="Helical" evidence="8">
    <location>
        <begin position="6"/>
        <end position="22"/>
    </location>
</feature>
<feature type="transmembrane region" description="Helical" evidence="8">
    <location>
        <begin position="220"/>
        <end position="240"/>
    </location>
</feature>
<reference evidence="9 10" key="1">
    <citation type="submission" date="2017-01" db="EMBL/GenBank/DDBJ databases">
        <title>Draft genome sequence of Bacillus oleronius.</title>
        <authorList>
            <person name="Allam M."/>
        </authorList>
    </citation>
    <scope>NUCLEOTIDE SEQUENCE [LARGE SCALE GENOMIC DNA]</scope>
    <source>
        <strain evidence="9 10">DSM 9356</strain>
    </source>
</reference>
<dbReference type="CDD" id="cd10322">
    <property type="entry name" value="SLC5sbd"/>
    <property type="match status" value="1"/>
</dbReference>
<evidence type="ECO:0000256" key="5">
    <source>
        <dbReference type="ARBA" id="ARBA00022989"/>
    </source>
</evidence>
<evidence type="ECO:0000256" key="7">
    <source>
        <dbReference type="RuleBase" id="RU362091"/>
    </source>
</evidence>
<feature type="transmembrane region" description="Helical" evidence="8">
    <location>
        <begin position="115"/>
        <end position="143"/>
    </location>
</feature>
<feature type="transmembrane region" description="Helical" evidence="8">
    <location>
        <begin position="252"/>
        <end position="270"/>
    </location>
</feature>
<proteinExistence type="inferred from homology"/>
<dbReference type="InterPro" id="IPR001734">
    <property type="entry name" value="Na/solute_symporter"/>
</dbReference>
<feature type="transmembrane region" description="Helical" evidence="8">
    <location>
        <begin position="34"/>
        <end position="61"/>
    </location>
</feature>
<keyword evidence="10" id="KW-1185">Reference proteome</keyword>
<dbReference type="EMBL" id="MTLA01000065">
    <property type="protein sequence ID" value="OOP69162.1"/>
    <property type="molecule type" value="Genomic_DNA"/>
</dbReference>
<dbReference type="InterPro" id="IPR038377">
    <property type="entry name" value="Na/Glc_symporter_sf"/>
</dbReference>
<dbReference type="GO" id="GO:0022857">
    <property type="term" value="F:transmembrane transporter activity"/>
    <property type="evidence" value="ECO:0007669"/>
    <property type="project" value="InterPro"/>
</dbReference>
<feature type="transmembrane region" description="Helical" evidence="8">
    <location>
        <begin position="73"/>
        <end position="94"/>
    </location>
</feature>
<dbReference type="Proteomes" id="UP000189761">
    <property type="component" value="Unassembled WGS sequence"/>
</dbReference>
<name>A0A8E2IA71_9BACI</name>
<comment type="caution">
    <text evidence="9">The sequence shown here is derived from an EMBL/GenBank/DDBJ whole genome shotgun (WGS) entry which is preliminary data.</text>
</comment>
<evidence type="ECO:0000256" key="2">
    <source>
        <dbReference type="ARBA" id="ARBA00006434"/>
    </source>
</evidence>
<dbReference type="RefSeq" id="WP_078109746.1">
    <property type="nucleotide sequence ID" value="NZ_CP065424.1"/>
</dbReference>
<evidence type="ECO:0000256" key="1">
    <source>
        <dbReference type="ARBA" id="ARBA00004141"/>
    </source>
</evidence>
<dbReference type="PANTHER" id="PTHR48086">
    <property type="entry name" value="SODIUM/PROLINE SYMPORTER-RELATED"/>
    <property type="match status" value="1"/>
</dbReference>
<keyword evidence="5 8" id="KW-1133">Transmembrane helix</keyword>
<accession>A0A8E2IA71</accession>
<organism evidence="9 10">
    <name type="scientific">Heyndrickxia oleronia</name>
    <dbReference type="NCBI Taxonomy" id="38875"/>
    <lineage>
        <taxon>Bacteria</taxon>
        <taxon>Bacillati</taxon>
        <taxon>Bacillota</taxon>
        <taxon>Bacilli</taxon>
        <taxon>Bacillales</taxon>
        <taxon>Bacillaceae</taxon>
        <taxon>Heyndrickxia</taxon>
    </lineage>
</organism>
<protein>
    <submittedName>
        <fullName evidence="9">Sodium:proline symporter</fullName>
    </submittedName>
</protein>
<gene>
    <name evidence="9" type="ORF">BWZ43_06430</name>
</gene>
<keyword evidence="3" id="KW-0813">Transport</keyword>
<dbReference type="Gene3D" id="1.20.1730.10">
    <property type="entry name" value="Sodium/glucose cotransporter"/>
    <property type="match status" value="1"/>
</dbReference>
<dbReference type="PROSITE" id="PS50283">
    <property type="entry name" value="NA_SOLUT_SYMP_3"/>
    <property type="match status" value="1"/>
</dbReference>
<feature type="transmembrane region" description="Helical" evidence="8">
    <location>
        <begin position="352"/>
        <end position="371"/>
    </location>
</feature>
<evidence type="ECO:0000313" key="10">
    <source>
        <dbReference type="Proteomes" id="UP000189761"/>
    </source>
</evidence>